<evidence type="ECO:0000313" key="4">
    <source>
        <dbReference type="Proteomes" id="UP000275663"/>
    </source>
</evidence>
<dbReference type="InterPro" id="IPR008258">
    <property type="entry name" value="Transglycosylase_SLT_dom_1"/>
</dbReference>
<evidence type="ECO:0000313" key="3">
    <source>
        <dbReference type="EMBL" id="AZP12465.1"/>
    </source>
</evidence>
<reference evidence="3 4" key="1">
    <citation type="journal article" date="2011" name="Int. J. Syst. Evol. Microbiol.">
        <title>Description of Undibacterium oligocarboniphilum sp. nov., isolated from purified water, and Undibacterium pigrum strain CCUG 49012 as the type strain of Undibacterium parvum sp. nov., and emended descriptions of the genus Undibacterium and the species Undibacterium pigrum.</title>
        <authorList>
            <person name="Eder W."/>
            <person name="Wanner G."/>
            <person name="Ludwig W."/>
            <person name="Busse H.J."/>
            <person name="Ziemke-Kageler F."/>
            <person name="Lang E."/>
        </authorList>
    </citation>
    <scope>NUCLEOTIDE SEQUENCE [LARGE SCALE GENOMIC DNA]</scope>
    <source>
        <strain evidence="3 4">DSM 23061</strain>
    </source>
</reference>
<dbReference type="SMART" id="SM00671">
    <property type="entry name" value="SEL1"/>
    <property type="match status" value="2"/>
</dbReference>
<dbReference type="InterPro" id="IPR006597">
    <property type="entry name" value="Sel1-like"/>
</dbReference>
<dbReference type="OrthoDB" id="9815002at2"/>
<dbReference type="PANTHER" id="PTHR37423">
    <property type="entry name" value="SOLUBLE LYTIC MUREIN TRANSGLYCOSYLASE-RELATED"/>
    <property type="match status" value="1"/>
</dbReference>
<gene>
    <name evidence="3" type="ORF">EJN92_10880</name>
</gene>
<dbReference type="AlphaFoldDB" id="A0A3Q9BR63"/>
<dbReference type="KEGG" id="upv:EJN92_10880"/>
<dbReference type="SUPFAM" id="SSF53955">
    <property type="entry name" value="Lysozyme-like"/>
    <property type="match status" value="1"/>
</dbReference>
<evidence type="ECO:0000256" key="1">
    <source>
        <dbReference type="ARBA" id="ARBA00007734"/>
    </source>
</evidence>
<dbReference type="Pfam" id="PF01464">
    <property type="entry name" value="SLT"/>
    <property type="match status" value="1"/>
</dbReference>
<accession>A0A3Q9BR63</accession>
<protein>
    <submittedName>
        <fullName evidence="3">Lytic transglycosylase</fullName>
    </submittedName>
</protein>
<name>A0A3Q9BR63_9BURK</name>
<keyword evidence="4" id="KW-1185">Reference proteome</keyword>
<sequence>MDIFFHCIKRNSWIWFFVAQQFFLLEVWAFQESNVQNSSEELTELARRYENAEGVSRDYQRAFDLYCQAAKAGWPEAQYALAWMYANARGLARNDQAAQQLFQLAAEQGHRQSMELIRGIERNDVNALPSCLFFEEIVPTTNHKAISKYEYPQGKVSELVSRLAPRYAIDPALAMAIISVESHFNERAVSSKNAQGLMQLMPDTAERFGVKDAFNPEQNIKGGLAYLRWLLAFFRGNVSLVAAAYNSGERTVEKYHGVPPYQETIDYVQKVINLYQKTTHPFLRNIVSPPFFLTSKKL</sequence>
<comment type="similarity">
    <text evidence="1">Belongs to the transglycosylase Slt family.</text>
</comment>
<dbReference type="EMBL" id="CP034464">
    <property type="protein sequence ID" value="AZP12465.1"/>
    <property type="molecule type" value="Genomic_DNA"/>
</dbReference>
<dbReference type="CDD" id="cd00254">
    <property type="entry name" value="LT-like"/>
    <property type="match status" value="1"/>
</dbReference>
<dbReference type="InterPro" id="IPR023346">
    <property type="entry name" value="Lysozyme-like_dom_sf"/>
</dbReference>
<dbReference type="RefSeq" id="WP_126127846.1">
    <property type="nucleotide sequence ID" value="NZ_CP034464.1"/>
</dbReference>
<dbReference type="Gene3D" id="1.10.530.10">
    <property type="match status" value="1"/>
</dbReference>
<dbReference type="Proteomes" id="UP000275663">
    <property type="component" value="Chromosome"/>
</dbReference>
<organism evidence="3 4">
    <name type="scientific">Undibacterium parvum</name>
    <dbReference type="NCBI Taxonomy" id="401471"/>
    <lineage>
        <taxon>Bacteria</taxon>
        <taxon>Pseudomonadati</taxon>
        <taxon>Pseudomonadota</taxon>
        <taxon>Betaproteobacteria</taxon>
        <taxon>Burkholderiales</taxon>
        <taxon>Oxalobacteraceae</taxon>
        <taxon>Undibacterium</taxon>
    </lineage>
</organism>
<evidence type="ECO:0000259" key="2">
    <source>
        <dbReference type="Pfam" id="PF01464"/>
    </source>
</evidence>
<dbReference type="SUPFAM" id="SSF81901">
    <property type="entry name" value="HCP-like"/>
    <property type="match status" value="1"/>
</dbReference>
<dbReference type="Pfam" id="PF08238">
    <property type="entry name" value="Sel1"/>
    <property type="match status" value="2"/>
</dbReference>
<dbReference type="PANTHER" id="PTHR37423:SF2">
    <property type="entry name" value="MEMBRANE-BOUND LYTIC MUREIN TRANSGLYCOSYLASE C"/>
    <property type="match status" value="1"/>
</dbReference>
<proteinExistence type="inferred from homology"/>
<feature type="domain" description="Transglycosylase SLT" evidence="2">
    <location>
        <begin position="163"/>
        <end position="256"/>
    </location>
</feature>
<dbReference type="Gene3D" id="1.25.40.10">
    <property type="entry name" value="Tetratricopeptide repeat domain"/>
    <property type="match status" value="1"/>
</dbReference>
<dbReference type="InterPro" id="IPR011990">
    <property type="entry name" value="TPR-like_helical_dom_sf"/>
</dbReference>